<evidence type="ECO:0000259" key="6">
    <source>
        <dbReference type="PROSITE" id="PS50893"/>
    </source>
</evidence>
<sequence>MIIEASGLRKDFTVRRKAGRLRREKHVVSAVDGVDLAVARGELLGYIGPNGAGKSTTLKMLTGVLTPSAGAVSVCGLEPVPRRTTLARRIGVVFGQRSQLWWDLPLAESFSLLRHIYRVPAADHAARLRRCTALLGLDEFAETPVRQLSLGQRMRGELTAALLHGPEVLFLDEPTIGLDVLSKQAVRGFLAEVHEAGEATIVLTTHDLADIEKLCKRLVVIDHGRVVHDGTLDELHSRYGSRREIVADLDAVWPGVELPGAHVTAVENDGRRVRLALTGAAAGEVVAALAQAVPLRDLSVQEPEIDDVIARLYRG</sequence>
<dbReference type="GO" id="GO:0005524">
    <property type="term" value="F:ATP binding"/>
    <property type="evidence" value="ECO:0007669"/>
    <property type="project" value="UniProtKB-KW"/>
</dbReference>
<evidence type="ECO:0000256" key="1">
    <source>
        <dbReference type="ARBA" id="ARBA00004202"/>
    </source>
</evidence>
<evidence type="ECO:0000313" key="8">
    <source>
        <dbReference type="Proteomes" id="UP001596157"/>
    </source>
</evidence>
<evidence type="ECO:0000313" key="7">
    <source>
        <dbReference type="EMBL" id="MFC5287772.1"/>
    </source>
</evidence>
<dbReference type="InterPro" id="IPR050763">
    <property type="entry name" value="ABC_transporter_ATP-binding"/>
</dbReference>
<dbReference type="EMBL" id="JBHSKF010000004">
    <property type="protein sequence ID" value="MFC5287772.1"/>
    <property type="molecule type" value="Genomic_DNA"/>
</dbReference>
<dbReference type="RefSeq" id="WP_378247039.1">
    <property type="nucleotide sequence ID" value="NZ_JBHSKF010000004.1"/>
</dbReference>
<dbReference type="InterPro" id="IPR003439">
    <property type="entry name" value="ABC_transporter-like_ATP-bd"/>
</dbReference>
<dbReference type="Proteomes" id="UP001596157">
    <property type="component" value="Unassembled WGS sequence"/>
</dbReference>
<gene>
    <name evidence="7" type="ORF">ACFPM7_11985</name>
</gene>
<comment type="subcellular location">
    <subcellularLocation>
        <location evidence="1">Cell membrane</location>
        <topology evidence="1">Peripheral membrane protein</topology>
    </subcellularLocation>
</comment>
<keyword evidence="5" id="KW-0046">Antibiotic resistance</keyword>
<dbReference type="SUPFAM" id="SSF52540">
    <property type="entry name" value="P-loop containing nucleoside triphosphate hydrolases"/>
    <property type="match status" value="1"/>
</dbReference>
<accession>A0ABW0EK42</accession>
<evidence type="ECO:0000256" key="4">
    <source>
        <dbReference type="ARBA" id="ARBA00022840"/>
    </source>
</evidence>
<organism evidence="7 8">
    <name type="scientific">Actinokineospora guangxiensis</name>
    <dbReference type="NCBI Taxonomy" id="1490288"/>
    <lineage>
        <taxon>Bacteria</taxon>
        <taxon>Bacillati</taxon>
        <taxon>Actinomycetota</taxon>
        <taxon>Actinomycetes</taxon>
        <taxon>Pseudonocardiales</taxon>
        <taxon>Pseudonocardiaceae</taxon>
        <taxon>Actinokineospora</taxon>
    </lineage>
</organism>
<dbReference type="InterPro" id="IPR027417">
    <property type="entry name" value="P-loop_NTPase"/>
</dbReference>
<keyword evidence="3" id="KW-0547">Nucleotide-binding</keyword>
<protein>
    <submittedName>
        <fullName evidence="7">ATP-binding cassette domain-containing protein</fullName>
    </submittedName>
</protein>
<dbReference type="PANTHER" id="PTHR42711:SF1">
    <property type="entry name" value="ABC-TRANSPORT PROTEIN, ATP-BINDING COMPONENT"/>
    <property type="match status" value="1"/>
</dbReference>
<feature type="domain" description="ABC transporter" evidence="6">
    <location>
        <begin position="8"/>
        <end position="248"/>
    </location>
</feature>
<dbReference type="PANTHER" id="PTHR42711">
    <property type="entry name" value="ABC TRANSPORTER ATP-BINDING PROTEIN"/>
    <property type="match status" value="1"/>
</dbReference>
<evidence type="ECO:0000256" key="5">
    <source>
        <dbReference type="ARBA" id="ARBA00023251"/>
    </source>
</evidence>
<comment type="caution">
    <text evidence="7">The sequence shown here is derived from an EMBL/GenBank/DDBJ whole genome shotgun (WGS) entry which is preliminary data.</text>
</comment>
<evidence type="ECO:0000256" key="3">
    <source>
        <dbReference type="ARBA" id="ARBA00022741"/>
    </source>
</evidence>
<dbReference type="SMART" id="SM00382">
    <property type="entry name" value="AAA"/>
    <property type="match status" value="1"/>
</dbReference>
<evidence type="ECO:0000256" key="2">
    <source>
        <dbReference type="ARBA" id="ARBA00022448"/>
    </source>
</evidence>
<reference evidence="8" key="1">
    <citation type="journal article" date="2019" name="Int. J. Syst. Evol. Microbiol.">
        <title>The Global Catalogue of Microorganisms (GCM) 10K type strain sequencing project: providing services to taxonomists for standard genome sequencing and annotation.</title>
        <authorList>
            <consortium name="The Broad Institute Genomics Platform"/>
            <consortium name="The Broad Institute Genome Sequencing Center for Infectious Disease"/>
            <person name="Wu L."/>
            <person name="Ma J."/>
        </authorList>
    </citation>
    <scope>NUCLEOTIDE SEQUENCE [LARGE SCALE GENOMIC DNA]</scope>
    <source>
        <strain evidence="8">CCUG 59778</strain>
    </source>
</reference>
<proteinExistence type="predicted"/>
<dbReference type="InterPro" id="IPR003593">
    <property type="entry name" value="AAA+_ATPase"/>
</dbReference>
<keyword evidence="2" id="KW-0813">Transport</keyword>
<dbReference type="PROSITE" id="PS50893">
    <property type="entry name" value="ABC_TRANSPORTER_2"/>
    <property type="match status" value="1"/>
</dbReference>
<dbReference type="Gene3D" id="3.40.50.300">
    <property type="entry name" value="P-loop containing nucleotide triphosphate hydrolases"/>
    <property type="match status" value="1"/>
</dbReference>
<keyword evidence="8" id="KW-1185">Reference proteome</keyword>
<keyword evidence="4 7" id="KW-0067">ATP-binding</keyword>
<name>A0ABW0EK42_9PSEU</name>
<dbReference type="Pfam" id="PF00005">
    <property type="entry name" value="ABC_tran"/>
    <property type="match status" value="1"/>
</dbReference>